<evidence type="ECO:0000313" key="3">
    <source>
        <dbReference type="Proteomes" id="UP000179230"/>
    </source>
</evidence>
<dbReference type="EMBL" id="MFMT01000041">
    <property type="protein sequence ID" value="OGG87791.1"/>
    <property type="molecule type" value="Genomic_DNA"/>
</dbReference>
<evidence type="ECO:0000313" key="2">
    <source>
        <dbReference type="EMBL" id="OGG87791.1"/>
    </source>
</evidence>
<organism evidence="2 3">
    <name type="scientific">Candidatus Kaiserbacteria bacterium RIFOXYD1_FULL_42_15</name>
    <dbReference type="NCBI Taxonomy" id="1798532"/>
    <lineage>
        <taxon>Bacteria</taxon>
        <taxon>Candidatus Kaiseribacteriota</taxon>
    </lineage>
</organism>
<accession>A0A1F6FPK3</accession>
<dbReference type="GO" id="GO:0005506">
    <property type="term" value="F:iron ion binding"/>
    <property type="evidence" value="ECO:0007669"/>
    <property type="project" value="InterPro"/>
</dbReference>
<dbReference type="GO" id="GO:0051536">
    <property type="term" value="F:iron-sulfur cluster binding"/>
    <property type="evidence" value="ECO:0007669"/>
    <property type="project" value="InterPro"/>
</dbReference>
<gene>
    <name evidence="2" type="ORF">A2592_02070</name>
</gene>
<reference evidence="2 3" key="1">
    <citation type="journal article" date="2016" name="Nat. Commun.">
        <title>Thousands of microbial genomes shed light on interconnected biogeochemical processes in an aquifer system.</title>
        <authorList>
            <person name="Anantharaman K."/>
            <person name="Brown C.T."/>
            <person name="Hug L.A."/>
            <person name="Sharon I."/>
            <person name="Castelle C.J."/>
            <person name="Probst A.J."/>
            <person name="Thomas B.C."/>
            <person name="Singh A."/>
            <person name="Wilkins M.J."/>
            <person name="Karaoz U."/>
            <person name="Brodie E.L."/>
            <person name="Williams K.H."/>
            <person name="Hubbard S.S."/>
            <person name="Banfield J.F."/>
        </authorList>
    </citation>
    <scope>NUCLEOTIDE SEQUENCE [LARGE SCALE GENOMIC DNA]</scope>
</reference>
<protein>
    <recommendedName>
        <fullName evidence="1">NIF system FeS cluster assembly NifU N-terminal domain-containing protein</fullName>
    </recommendedName>
</protein>
<dbReference type="Gene3D" id="3.90.1010.10">
    <property type="match status" value="1"/>
</dbReference>
<evidence type="ECO:0000259" key="1">
    <source>
        <dbReference type="Pfam" id="PF01592"/>
    </source>
</evidence>
<dbReference type="AlphaFoldDB" id="A0A1F6FPK3"/>
<dbReference type="PANTHER" id="PTHR10093">
    <property type="entry name" value="IRON-SULFUR CLUSTER ASSEMBLY ENZYME NIFU HOMOLOG"/>
    <property type="match status" value="1"/>
</dbReference>
<dbReference type="GO" id="GO:0016226">
    <property type="term" value="P:iron-sulfur cluster assembly"/>
    <property type="evidence" value="ECO:0007669"/>
    <property type="project" value="InterPro"/>
</dbReference>
<proteinExistence type="predicted"/>
<sequence>MKKIAPSSDINSCDQGGSWLYSDIVKDHFFHPRNILIDEKDYESDGIGIVGSPACGDVMVVWIRVDAKKQTISDCKWRTFGCASAIASTSMMSVMATENGGLNLKQAKRLTPEAIMDRLGGLPDRKYHCSVLGHLALREAIADYESNQLEKVNSTKKTSS</sequence>
<dbReference type="CDD" id="cd06664">
    <property type="entry name" value="IscU_like"/>
    <property type="match status" value="1"/>
</dbReference>
<dbReference type="Pfam" id="PF01592">
    <property type="entry name" value="NifU_N"/>
    <property type="match status" value="1"/>
</dbReference>
<dbReference type="Proteomes" id="UP000179230">
    <property type="component" value="Unassembled WGS sequence"/>
</dbReference>
<dbReference type="InterPro" id="IPR002871">
    <property type="entry name" value="NIF_FeS_clus_asmbl_NifU_N"/>
</dbReference>
<comment type="caution">
    <text evidence="2">The sequence shown here is derived from an EMBL/GenBank/DDBJ whole genome shotgun (WGS) entry which is preliminary data.</text>
</comment>
<dbReference type="SUPFAM" id="SSF82649">
    <property type="entry name" value="SufE/NifU"/>
    <property type="match status" value="1"/>
</dbReference>
<feature type="domain" description="NIF system FeS cluster assembly NifU N-terminal" evidence="1">
    <location>
        <begin position="21"/>
        <end position="149"/>
    </location>
</feature>
<name>A0A1F6FPK3_9BACT</name>